<evidence type="ECO:0000313" key="2">
    <source>
        <dbReference type="EMBL" id="EAY27560.1"/>
    </source>
</evidence>
<reference evidence="2 3" key="1">
    <citation type="submission" date="2007-01" db="EMBL/GenBank/DDBJ databases">
        <authorList>
            <person name="Haygood M."/>
            <person name="Podell S."/>
            <person name="Anderson C."/>
            <person name="Hopkinson B."/>
            <person name="Roe K."/>
            <person name="Barbeau K."/>
            <person name="Gaasterland T."/>
            <person name="Ferriera S."/>
            <person name="Johnson J."/>
            <person name="Kravitz S."/>
            <person name="Beeson K."/>
            <person name="Sutton G."/>
            <person name="Rogers Y.-H."/>
            <person name="Friedman R."/>
            <person name="Frazier M."/>
            <person name="Venter J.C."/>
        </authorList>
    </citation>
    <scope>NUCLEOTIDE SEQUENCE [LARGE SCALE GENOMIC DNA]</scope>
    <source>
        <strain evidence="2 3">ATCC 23134</strain>
    </source>
</reference>
<evidence type="ECO:0000256" key="1">
    <source>
        <dbReference type="SAM" id="Phobius"/>
    </source>
</evidence>
<organism evidence="2 3">
    <name type="scientific">Microscilla marina ATCC 23134</name>
    <dbReference type="NCBI Taxonomy" id="313606"/>
    <lineage>
        <taxon>Bacteria</taxon>
        <taxon>Pseudomonadati</taxon>
        <taxon>Bacteroidota</taxon>
        <taxon>Cytophagia</taxon>
        <taxon>Cytophagales</taxon>
        <taxon>Microscillaceae</taxon>
        <taxon>Microscilla</taxon>
    </lineage>
</organism>
<gene>
    <name evidence="2" type="ORF">M23134_02807</name>
</gene>
<keyword evidence="1" id="KW-0472">Membrane</keyword>
<dbReference type="AlphaFoldDB" id="A1ZPQ5"/>
<keyword evidence="1" id="KW-0812">Transmembrane</keyword>
<protein>
    <submittedName>
        <fullName evidence="2">Uncharacterized protein</fullName>
    </submittedName>
</protein>
<feature type="transmembrane region" description="Helical" evidence="1">
    <location>
        <begin position="12"/>
        <end position="29"/>
    </location>
</feature>
<evidence type="ECO:0000313" key="3">
    <source>
        <dbReference type="Proteomes" id="UP000004095"/>
    </source>
</evidence>
<comment type="caution">
    <text evidence="2">The sequence shown here is derived from an EMBL/GenBank/DDBJ whole genome shotgun (WGS) entry which is preliminary data.</text>
</comment>
<proteinExistence type="predicted"/>
<dbReference type="Proteomes" id="UP000004095">
    <property type="component" value="Unassembled WGS sequence"/>
</dbReference>
<keyword evidence="1" id="KW-1133">Transmembrane helix</keyword>
<accession>A1ZPQ5</accession>
<sequence length="41" mass="4605">MPGNHTLANPLYNKHLVCLISGIIIGSFLRQQSYHFPLHSS</sequence>
<name>A1ZPQ5_MICM2</name>
<keyword evidence="3" id="KW-1185">Reference proteome</keyword>
<dbReference type="EMBL" id="AAWS01000022">
    <property type="protein sequence ID" value="EAY27560.1"/>
    <property type="molecule type" value="Genomic_DNA"/>
</dbReference>